<sequence>MDPPTGVVNKISKMLNAYFWGDDSQPKHIHWKTWDLIFLPYSEGGIGCRSLKDMSMAFDCKLWWKFRKQESLWSWVMKGKYCRLIHANLITTSKTYVLEFRGNSNWKLDKLTSILPPKLVNEIKDIPVSNQADKLFWKLDKSGAFSVSSCAELFRHKSSS</sequence>
<comment type="caution">
    <text evidence="1">The sequence shown here is derived from an EMBL/GenBank/DDBJ whole genome shotgun (WGS) entry which is preliminary data.</text>
</comment>
<keyword evidence="2" id="KW-1185">Reference proteome</keyword>
<evidence type="ECO:0000313" key="1">
    <source>
        <dbReference type="EMBL" id="KAL2497242.1"/>
    </source>
</evidence>
<dbReference type="EMBL" id="JBFOLK010000007">
    <property type="protein sequence ID" value="KAL2497242.1"/>
    <property type="molecule type" value="Genomic_DNA"/>
</dbReference>
<reference evidence="2" key="1">
    <citation type="submission" date="2024-07" db="EMBL/GenBank/DDBJ databases">
        <title>Two chromosome-level genome assemblies of Korean endemic species Abeliophyllum distichum and Forsythia ovata (Oleaceae).</title>
        <authorList>
            <person name="Jang H."/>
        </authorList>
    </citation>
    <scope>NUCLEOTIDE SEQUENCE [LARGE SCALE GENOMIC DNA]</scope>
</reference>
<dbReference type="Proteomes" id="UP001604336">
    <property type="component" value="Unassembled WGS sequence"/>
</dbReference>
<name>A0ABD1SC04_9LAMI</name>
<gene>
    <name evidence="1" type="ORF">Adt_22792</name>
</gene>
<dbReference type="PANTHER" id="PTHR33116:SF67">
    <property type="entry name" value="REVERSE TRANSCRIPTASE"/>
    <property type="match status" value="1"/>
</dbReference>
<accession>A0ABD1SC04</accession>
<organism evidence="1 2">
    <name type="scientific">Abeliophyllum distichum</name>
    <dbReference type="NCBI Taxonomy" id="126358"/>
    <lineage>
        <taxon>Eukaryota</taxon>
        <taxon>Viridiplantae</taxon>
        <taxon>Streptophyta</taxon>
        <taxon>Embryophyta</taxon>
        <taxon>Tracheophyta</taxon>
        <taxon>Spermatophyta</taxon>
        <taxon>Magnoliopsida</taxon>
        <taxon>eudicotyledons</taxon>
        <taxon>Gunneridae</taxon>
        <taxon>Pentapetalae</taxon>
        <taxon>asterids</taxon>
        <taxon>lamiids</taxon>
        <taxon>Lamiales</taxon>
        <taxon>Oleaceae</taxon>
        <taxon>Forsythieae</taxon>
        <taxon>Abeliophyllum</taxon>
    </lineage>
</organism>
<protein>
    <submittedName>
        <fullName evidence="1">Uncharacterized protein</fullName>
    </submittedName>
</protein>
<dbReference type="AlphaFoldDB" id="A0ABD1SC04"/>
<dbReference type="PANTHER" id="PTHR33116">
    <property type="entry name" value="REVERSE TRANSCRIPTASE ZINC-BINDING DOMAIN-CONTAINING PROTEIN-RELATED-RELATED"/>
    <property type="match status" value="1"/>
</dbReference>
<evidence type="ECO:0000313" key="2">
    <source>
        <dbReference type="Proteomes" id="UP001604336"/>
    </source>
</evidence>
<proteinExistence type="predicted"/>